<dbReference type="InterPro" id="IPR003010">
    <property type="entry name" value="C-N_Hydrolase"/>
</dbReference>
<feature type="transmembrane region" description="Helical" evidence="9">
    <location>
        <begin position="108"/>
        <end position="126"/>
    </location>
</feature>
<keyword evidence="7 9" id="KW-0472">Membrane</keyword>
<evidence type="ECO:0000256" key="3">
    <source>
        <dbReference type="ARBA" id="ARBA00022475"/>
    </source>
</evidence>
<dbReference type="EC" id="2.3.1.269" evidence="9"/>
<evidence type="ECO:0000256" key="2">
    <source>
        <dbReference type="ARBA" id="ARBA00010065"/>
    </source>
</evidence>
<gene>
    <name evidence="9 11" type="primary">lnt</name>
    <name evidence="11" type="ORF">HRQ87_14020</name>
</gene>
<name>A0ABX2ISM8_9RHOB</name>
<evidence type="ECO:0000256" key="8">
    <source>
        <dbReference type="ARBA" id="ARBA00023315"/>
    </source>
</evidence>
<feature type="transmembrane region" description="Helical" evidence="9">
    <location>
        <begin position="76"/>
        <end position="96"/>
    </location>
</feature>
<dbReference type="HAMAP" id="MF_01148">
    <property type="entry name" value="Lnt"/>
    <property type="match status" value="1"/>
</dbReference>
<evidence type="ECO:0000256" key="5">
    <source>
        <dbReference type="ARBA" id="ARBA00022692"/>
    </source>
</evidence>
<dbReference type="Proteomes" id="UP000777935">
    <property type="component" value="Unassembled WGS sequence"/>
</dbReference>
<dbReference type="Pfam" id="PF20154">
    <property type="entry name" value="LNT_N"/>
    <property type="match status" value="1"/>
</dbReference>
<evidence type="ECO:0000256" key="7">
    <source>
        <dbReference type="ARBA" id="ARBA00023136"/>
    </source>
</evidence>
<evidence type="ECO:0000256" key="9">
    <source>
        <dbReference type="HAMAP-Rule" id="MF_01148"/>
    </source>
</evidence>
<sequence>MGIASLFGGIASLGHPPFDLTILTFLGLIAAFAMYGLTTTARDAALVGWAFGAGFFVTTLHWIIEPFMVDIARHGWLAPFAMFFLCGGLAIMYAIAFGVARWLSPNRLVLVMTLTVTEVLRAYLFTGFPWAMQSYAWVDSILGQSAAWIGPHGLNTLIFMMAALLSFRQSKFSIPFWGSTAGLVAVCAITLWPAPKGPMADASAPVVRLIQPNAEQHLKWDPAMMPVFYNRQLDFTSADNPVDLVVWPEIAVPFWLHEAGRPLEQISQAARGATVVLGIQRTENQRFYNTLIAANSDGHIMGQYDKGHLVPFGEFMPAASFLAQFGIYGLAANQDGGFAHGSGPGLVDLGPLGLAMPLICYEGIFPHLVNGAPNRADFLLMITNDAWFGKFSGPYQHLAQARMRAIEQGLPMVRVANTGVSAMIDARGHIIDHIPLGQAGYLDVALPPKLTRTLYNRTGDLPLFLVLCLALAALAATKWRKSD</sequence>
<feature type="domain" description="CN hydrolase" evidence="10">
    <location>
        <begin position="210"/>
        <end position="448"/>
    </location>
</feature>
<comment type="catalytic activity">
    <reaction evidence="9">
        <text>N-terminal S-1,2-diacyl-sn-glyceryl-L-cysteinyl-[lipoprotein] + a glycerophospholipid = N-acyl-S-1,2-diacyl-sn-glyceryl-L-cysteinyl-[lipoprotein] + a 2-acyl-sn-glycero-3-phospholipid + H(+)</text>
        <dbReference type="Rhea" id="RHEA:48228"/>
        <dbReference type="Rhea" id="RHEA-COMP:14681"/>
        <dbReference type="Rhea" id="RHEA-COMP:14684"/>
        <dbReference type="ChEBI" id="CHEBI:15378"/>
        <dbReference type="ChEBI" id="CHEBI:136912"/>
        <dbReference type="ChEBI" id="CHEBI:140656"/>
        <dbReference type="ChEBI" id="CHEBI:140657"/>
        <dbReference type="ChEBI" id="CHEBI:140660"/>
        <dbReference type="EC" id="2.3.1.269"/>
    </reaction>
</comment>
<evidence type="ECO:0000313" key="11">
    <source>
        <dbReference type="EMBL" id="NSX55919.1"/>
    </source>
</evidence>
<accession>A0ABX2ISM8</accession>
<proteinExistence type="inferred from homology"/>
<comment type="function">
    <text evidence="9">Catalyzes the phospholipid dependent N-acylation of the N-terminal cysteine of apolipoprotein, the last step in lipoprotein maturation.</text>
</comment>
<dbReference type="Gene3D" id="3.60.110.10">
    <property type="entry name" value="Carbon-nitrogen hydrolase"/>
    <property type="match status" value="1"/>
</dbReference>
<evidence type="ECO:0000313" key="12">
    <source>
        <dbReference type="Proteomes" id="UP000777935"/>
    </source>
</evidence>
<keyword evidence="5 9" id="KW-0812">Transmembrane</keyword>
<dbReference type="Pfam" id="PF00795">
    <property type="entry name" value="CN_hydrolase"/>
    <property type="match status" value="1"/>
</dbReference>
<protein>
    <recommendedName>
        <fullName evidence="9">Apolipoprotein N-acyltransferase</fullName>
        <shortName evidence="9">ALP N-acyltransferase</shortName>
        <ecNumber evidence="9">2.3.1.269</ecNumber>
    </recommendedName>
</protein>
<keyword evidence="3 9" id="KW-1003">Cell membrane</keyword>
<evidence type="ECO:0000256" key="6">
    <source>
        <dbReference type="ARBA" id="ARBA00022989"/>
    </source>
</evidence>
<dbReference type="InterPro" id="IPR004563">
    <property type="entry name" value="Apolipo_AcylTrfase"/>
</dbReference>
<dbReference type="PROSITE" id="PS50263">
    <property type="entry name" value="CN_HYDROLASE"/>
    <property type="match status" value="1"/>
</dbReference>
<reference evidence="11 12" key="1">
    <citation type="submission" date="2020-06" db="EMBL/GenBank/DDBJ databases">
        <title>Sulfitobacter algicola sp. nov., isolated from green algae.</title>
        <authorList>
            <person name="Wang C."/>
        </authorList>
    </citation>
    <scope>NUCLEOTIDE SEQUENCE [LARGE SCALE GENOMIC DNA]</scope>
    <source>
        <strain evidence="11 12">1151</strain>
    </source>
</reference>
<comment type="pathway">
    <text evidence="9">Protein modification; lipoprotein biosynthesis (N-acyl transfer).</text>
</comment>
<keyword evidence="6 9" id="KW-1133">Transmembrane helix</keyword>
<evidence type="ECO:0000256" key="1">
    <source>
        <dbReference type="ARBA" id="ARBA00004651"/>
    </source>
</evidence>
<comment type="similarity">
    <text evidence="2 9">Belongs to the CN hydrolase family. Apolipoprotein N-acyltransferase subfamily.</text>
</comment>
<dbReference type="CDD" id="cd07571">
    <property type="entry name" value="ALP_N-acyl_transferase"/>
    <property type="match status" value="1"/>
</dbReference>
<comment type="caution">
    <text evidence="11">The sequence shown here is derived from an EMBL/GenBank/DDBJ whole genome shotgun (WGS) entry which is preliminary data.</text>
</comment>
<dbReference type="PANTHER" id="PTHR38686">
    <property type="entry name" value="APOLIPOPROTEIN N-ACYLTRANSFERASE"/>
    <property type="match status" value="1"/>
</dbReference>
<dbReference type="NCBIfam" id="TIGR00546">
    <property type="entry name" value="lnt"/>
    <property type="match status" value="1"/>
</dbReference>
<feature type="transmembrane region" description="Helical" evidence="9">
    <location>
        <begin position="44"/>
        <end position="64"/>
    </location>
</feature>
<dbReference type="InterPro" id="IPR036526">
    <property type="entry name" value="C-N_Hydrolase_sf"/>
</dbReference>
<organism evidence="11 12">
    <name type="scientific">Parasulfitobacter algicola</name>
    <dbReference type="NCBI Taxonomy" id="2614809"/>
    <lineage>
        <taxon>Bacteria</taxon>
        <taxon>Pseudomonadati</taxon>
        <taxon>Pseudomonadota</taxon>
        <taxon>Alphaproteobacteria</taxon>
        <taxon>Rhodobacterales</taxon>
        <taxon>Roseobacteraceae</taxon>
        <taxon>Parasulfitobacter</taxon>
    </lineage>
</organism>
<evidence type="ECO:0000256" key="4">
    <source>
        <dbReference type="ARBA" id="ARBA00022679"/>
    </source>
</evidence>
<dbReference type="PANTHER" id="PTHR38686:SF1">
    <property type="entry name" value="APOLIPOPROTEIN N-ACYLTRANSFERASE"/>
    <property type="match status" value="1"/>
</dbReference>
<keyword evidence="8 9" id="KW-0012">Acyltransferase</keyword>
<dbReference type="EMBL" id="JABUFE010000009">
    <property type="protein sequence ID" value="NSX55919.1"/>
    <property type="molecule type" value="Genomic_DNA"/>
</dbReference>
<feature type="transmembrane region" description="Helical" evidence="9">
    <location>
        <begin position="174"/>
        <end position="194"/>
    </location>
</feature>
<keyword evidence="12" id="KW-1185">Reference proteome</keyword>
<dbReference type="InterPro" id="IPR045378">
    <property type="entry name" value="LNT_N"/>
</dbReference>
<evidence type="ECO:0000259" key="10">
    <source>
        <dbReference type="PROSITE" id="PS50263"/>
    </source>
</evidence>
<dbReference type="SUPFAM" id="SSF56317">
    <property type="entry name" value="Carbon-nitrogen hydrolase"/>
    <property type="match status" value="1"/>
</dbReference>
<keyword evidence="4 9" id="KW-0808">Transferase</keyword>
<feature type="transmembrane region" description="Helical" evidence="9">
    <location>
        <begin position="146"/>
        <end position="167"/>
    </location>
</feature>
<feature type="transmembrane region" description="Helical" evidence="9">
    <location>
        <begin position="20"/>
        <end position="37"/>
    </location>
</feature>
<comment type="subcellular location">
    <subcellularLocation>
        <location evidence="1 9">Cell membrane</location>
        <topology evidence="1 9">Multi-pass membrane protein</topology>
    </subcellularLocation>
</comment>